<dbReference type="InterPro" id="IPR050130">
    <property type="entry name" value="ClpA_ClpB"/>
</dbReference>
<feature type="domain" description="Clp ATPase C-terminal" evidence="5">
    <location>
        <begin position="373"/>
        <end position="455"/>
    </location>
</feature>
<dbReference type="SMART" id="SM00382">
    <property type="entry name" value="AAA"/>
    <property type="match status" value="1"/>
</dbReference>
<evidence type="ECO:0000256" key="2">
    <source>
        <dbReference type="ARBA" id="ARBA00022840"/>
    </source>
</evidence>
<dbReference type="PRINTS" id="PR00300">
    <property type="entry name" value="CLPPROTEASEA"/>
</dbReference>
<dbReference type="Pfam" id="PF10431">
    <property type="entry name" value="ClpB_D2-small"/>
    <property type="match status" value="1"/>
</dbReference>
<evidence type="ECO:0000313" key="6">
    <source>
        <dbReference type="EMBL" id="GED96453.1"/>
    </source>
</evidence>
<keyword evidence="3" id="KW-0143">Chaperone</keyword>
<dbReference type="AlphaFoldDB" id="A0A7M3SUX9"/>
<reference evidence="7" key="1">
    <citation type="submission" date="2019-06" db="EMBL/GenBank/DDBJ databases">
        <title>Gordonia isolated from sludge of a wastewater treatment plant.</title>
        <authorList>
            <person name="Tamura T."/>
            <person name="Aoyama K."/>
            <person name="Kang Y."/>
            <person name="Saito S."/>
            <person name="Akiyama N."/>
            <person name="Yazawa K."/>
            <person name="Gonoi T."/>
            <person name="Mikami Y."/>
        </authorList>
    </citation>
    <scope>NUCLEOTIDE SEQUENCE [LARGE SCALE GENOMIC DNA]</scope>
    <source>
        <strain evidence="7">NBRC 107697</strain>
    </source>
</reference>
<dbReference type="GO" id="GO:0016887">
    <property type="term" value="F:ATP hydrolysis activity"/>
    <property type="evidence" value="ECO:0007669"/>
    <property type="project" value="InterPro"/>
</dbReference>
<dbReference type="InterPro" id="IPR027417">
    <property type="entry name" value="P-loop_NTPase"/>
</dbReference>
<sequence>MGQALDYLDHRGEMDDEVIVIDDFERYLDIGVFARKVALASGEFGARFLLVVDERHTFRFNEVSAELADAAHIVTVDQLPADELPDIVAHAVAPLARATRVDIDREVITAALAPADASEPRRHPGLAIRRIDEAIGRARLEGTRTLRADHLALPKVERPQGANALARRLARRVRGQDEAIATVARFVGPALAGLKDQPGAPHATLMFAGPTGVGKTELAKELAAAAYGSSDALIALDMSEYADAQDGLAKLIGHHRSWKNSSTEGLLTTRVIERPRSVVLLDEFEKSHPMVWQTFLQVFDEGRLTDGWGQTASFSEAIIILTSNLGARDGASRGAGFGATGGFRADKQLAAIAERFPPELRNRITAIVPFVPLDLDAIVEICEAELARAAERFGSAGWRIDYDDDVVRRLAEAGFDPALGARHIKRNIRGELLPLLADASTRDVRVVAGVDGLSLECAA</sequence>
<dbReference type="RefSeq" id="WP_161925922.1">
    <property type="nucleotide sequence ID" value="NZ_BJOU01000001.1"/>
</dbReference>
<keyword evidence="2" id="KW-0067">ATP-binding</keyword>
<dbReference type="GO" id="GO:0034605">
    <property type="term" value="P:cellular response to heat"/>
    <property type="evidence" value="ECO:0007669"/>
    <property type="project" value="TreeGrafter"/>
</dbReference>
<dbReference type="InterPro" id="IPR003593">
    <property type="entry name" value="AAA+_ATPase"/>
</dbReference>
<organism evidence="6 7">
    <name type="scientific">Gordonia crocea</name>
    <dbReference type="NCBI Taxonomy" id="589162"/>
    <lineage>
        <taxon>Bacteria</taxon>
        <taxon>Bacillati</taxon>
        <taxon>Actinomycetota</taxon>
        <taxon>Actinomycetes</taxon>
        <taxon>Mycobacteriales</taxon>
        <taxon>Gordoniaceae</taxon>
        <taxon>Gordonia</taxon>
    </lineage>
</organism>
<dbReference type="CDD" id="cd19499">
    <property type="entry name" value="RecA-like_ClpB_Hsp104-like"/>
    <property type="match status" value="1"/>
</dbReference>
<dbReference type="EMBL" id="BJOU01000001">
    <property type="protein sequence ID" value="GED96453.1"/>
    <property type="molecule type" value="Genomic_DNA"/>
</dbReference>
<keyword evidence="1" id="KW-0547">Nucleotide-binding</keyword>
<gene>
    <name evidence="6" type="ORF">nbrc107697_04920</name>
</gene>
<dbReference type="GO" id="GO:0005524">
    <property type="term" value="F:ATP binding"/>
    <property type="evidence" value="ECO:0007669"/>
    <property type="project" value="UniProtKB-KW"/>
</dbReference>
<dbReference type="GO" id="GO:0005737">
    <property type="term" value="C:cytoplasm"/>
    <property type="evidence" value="ECO:0007669"/>
    <property type="project" value="TreeGrafter"/>
</dbReference>
<evidence type="ECO:0000259" key="5">
    <source>
        <dbReference type="SMART" id="SM01086"/>
    </source>
</evidence>
<feature type="domain" description="AAA+ ATPase" evidence="4">
    <location>
        <begin position="201"/>
        <end position="365"/>
    </location>
</feature>
<evidence type="ECO:0000259" key="4">
    <source>
        <dbReference type="SMART" id="SM00382"/>
    </source>
</evidence>
<evidence type="ECO:0000256" key="1">
    <source>
        <dbReference type="ARBA" id="ARBA00022741"/>
    </source>
</evidence>
<dbReference type="Gene3D" id="1.10.8.60">
    <property type="match status" value="1"/>
</dbReference>
<dbReference type="Proteomes" id="UP000444980">
    <property type="component" value="Unassembled WGS sequence"/>
</dbReference>
<proteinExistence type="predicted"/>
<evidence type="ECO:0000256" key="3">
    <source>
        <dbReference type="ARBA" id="ARBA00023186"/>
    </source>
</evidence>
<name>A0A7M3SUX9_9ACTN</name>
<dbReference type="OrthoDB" id="9803641at2"/>
<dbReference type="SUPFAM" id="SSF52540">
    <property type="entry name" value="P-loop containing nucleoside triphosphate hydrolases"/>
    <property type="match status" value="1"/>
</dbReference>
<comment type="caution">
    <text evidence="6">The sequence shown here is derived from an EMBL/GenBank/DDBJ whole genome shotgun (WGS) entry which is preliminary data.</text>
</comment>
<dbReference type="PANTHER" id="PTHR11638:SF18">
    <property type="entry name" value="HEAT SHOCK PROTEIN 104"/>
    <property type="match status" value="1"/>
</dbReference>
<evidence type="ECO:0000313" key="7">
    <source>
        <dbReference type="Proteomes" id="UP000444980"/>
    </source>
</evidence>
<protein>
    <submittedName>
        <fullName evidence="6">Uncharacterized protein</fullName>
    </submittedName>
</protein>
<dbReference type="InterPro" id="IPR019489">
    <property type="entry name" value="Clp_ATPase_C"/>
</dbReference>
<dbReference type="InterPro" id="IPR003959">
    <property type="entry name" value="ATPase_AAA_core"/>
</dbReference>
<dbReference type="Pfam" id="PF07724">
    <property type="entry name" value="AAA_2"/>
    <property type="match status" value="1"/>
</dbReference>
<dbReference type="SMART" id="SM01086">
    <property type="entry name" value="ClpB_D2-small"/>
    <property type="match status" value="1"/>
</dbReference>
<dbReference type="Gene3D" id="3.40.50.300">
    <property type="entry name" value="P-loop containing nucleotide triphosphate hydrolases"/>
    <property type="match status" value="1"/>
</dbReference>
<dbReference type="InterPro" id="IPR001270">
    <property type="entry name" value="ClpA/B"/>
</dbReference>
<dbReference type="PANTHER" id="PTHR11638">
    <property type="entry name" value="ATP-DEPENDENT CLP PROTEASE"/>
    <property type="match status" value="1"/>
</dbReference>
<accession>A0A7M3SUX9</accession>
<keyword evidence="7" id="KW-1185">Reference proteome</keyword>